<dbReference type="PANTHER" id="PTHR43630:SF2">
    <property type="entry name" value="GLYCOSYLTRANSFERASE"/>
    <property type="match status" value="1"/>
</dbReference>
<dbReference type="RefSeq" id="WP_050354985.1">
    <property type="nucleotide sequence ID" value="NZ_LGSS01000005.1"/>
</dbReference>
<evidence type="ECO:0000259" key="1">
    <source>
        <dbReference type="Pfam" id="PF00535"/>
    </source>
</evidence>
<sequence length="365" mass="42992">MISISLCMIVKNEEDVITRCLDSVKDIVDEIIIVDTGSNDSTVEKVKQYGAKVYEFEWVDDFAKARNYSFSKATKDYILWLDADDVMRPDDVEKFKELKSNLDRSVDSVTMKYILGLDENNNATSSLRRNRLVKREKNFIWIGKIHEYLNVYGNIRNCDISVVHMKNKPHTDRNLKIFKKMIEEKVPFSTRDIFYYANELYYNDYKEEASIQYKKFLDTNDGWVEDIKTACSNLSEYYYSIGDKENELKYIFKSFEYDVPRSDFCCRLGYKFLNENNINSAIFWYLSAISNKPSEDNLGLVSHHTYTWLPLLQLCVCYSKINKFEEANIFNEKAAKYVPDHPSVKHNREFLKGKLKELEESNNQN</sequence>
<dbReference type="GO" id="GO:0016757">
    <property type="term" value="F:glycosyltransferase activity"/>
    <property type="evidence" value="ECO:0007669"/>
    <property type="project" value="UniProtKB-KW"/>
</dbReference>
<dbReference type="Proteomes" id="UP000037267">
    <property type="component" value="Unassembled WGS sequence"/>
</dbReference>
<feature type="domain" description="Glycosyltransferase 2-like" evidence="1">
    <location>
        <begin position="5"/>
        <end position="139"/>
    </location>
</feature>
<gene>
    <name evidence="2" type="ORF">CLPU_5c02010</name>
</gene>
<dbReference type="OrthoDB" id="9815923at2"/>
<dbReference type="InterPro" id="IPR011990">
    <property type="entry name" value="TPR-like_helical_dom_sf"/>
</dbReference>
<dbReference type="Pfam" id="PF00535">
    <property type="entry name" value="Glycos_transf_2"/>
    <property type="match status" value="1"/>
</dbReference>
<evidence type="ECO:0000313" key="2">
    <source>
        <dbReference type="EMBL" id="KNF08894.1"/>
    </source>
</evidence>
<dbReference type="InterPro" id="IPR001173">
    <property type="entry name" value="Glyco_trans_2-like"/>
</dbReference>
<dbReference type="SUPFAM" id="SSF48452">
    <property type="entry name" value="TPR-like"/>
    <property type="match status" value="1"/>
</dbReference>
<keyword evidence="2" id="KW-0808">Transferase</keyword>
<dbReference type="PATRIC" id="fig|1503.3.peg.2727"/>
<dbReference type="Gene3D" id="3.90.550.10">
    <property type="entry name" value="Spore Coat Polysaccharide Biosynthesis Protein SpsA, Chain A"/>
    <property type="match status" value="1"/>
</dbReference>
<comment type="caution">
    <text evidence="2">The sequence shown here is derived from an EMBL/GenBank/DDBJ whole genome shotgun (WGS) entry which is preliminary data.</text>
</comment>
<dbReference type="PANTHER" id="PTHR43630">
    <property type="entry name" value="POLY-BETA-1,6-N-ACETYL-D-GLUCOSAMINE SYNTHASE"/>
    <property type="match status" value="1"/>
</dbReference>
<dbReference type="EC" id="2.4.1.-" evidence="2"/>
<dbReference type="SUPFAM" id="SSF53448">
    <property type="entry name" value="Nucleotide-diphospho-sugar transferases"/>
    <property type="match status" value="1"/>
</dbReference>
<proteinExistence type="predicted"/>
<dbReference type="AlphaFoldDB" id="A0A0L0WBI6"/>
<organism evidence="2 3">
    <name type="scientific">Gottschalkia purinilytica</name>
    <name type="common">Clostridium purinilyticum</name>
    <dbReference type="NCBI Taxonomy" id="1503"/>
    <lineage>
        <taxon>Bacteria</taxon>
        <taxon>Bacillati</taxon>
        <taxon>Bacillota</taxon>
        <taxon>Tissierellia</taxon>
        <taxon>Tissierellales</taxon>
        <taxon>Gottschalkiaceae</taxon>
        <taxon>Gottschalkia</taxon>
    </lineage>
</organism>
<dbReference type="EMBL" id="LGSS01000005">
    <property type="protein sequence ID" value="KNF08894.1"/>
    <property type="molecule type" value="Genomic_DNA"/>
</dbReference>
<accession>A0A0L0WBI6</accession>
<dbReference type="InterPro" id="IPR029044">
    <property type="entry name" value="Nucleotide-diphossugar_trans"/>
</dbReference>
<evidence type="ECO:0000313" key="3">
    <source>
        <dbReference type="Proteomes" id="UP000037267"/>
    </source>
</evidence>
<keyword evidence="2" id="KW-0328">Glycosyltransferase</keyword>
<keyword evidence="3" id="KW-1185">Reference proteome</keyword>
<reference evidence="3" key="1">
    <citation type="submission" date="2015-07" db="EMBL/GenBank/DDBJ databases">
        <title>Draft genome sequence of the purine-degrading Gottschalkia purinilyticum DSM 1384 (formerly Clostridium purinilyticum).</title>
        <authorList>
            <person name="Poehlein A."/>
            <person name="Schiel-Bengelsdorf B."/>
            <person name="Bengelsdorf F.R."/>
            <person name="Daniel R."/>
            <person name="Duerre P."/>
        </authorList>
    </citation>
    <scope>NUCLEOTIDE SEQUENCE [LARGE SCALE GENOMIC DNA]</scope>
    <source>
        <strain evidence="3">DSM 1384</strain>
    </source>
</reference>
<dbReference type="CDD" id="cd02511">
    <property type="entry name" value="Beta4Glucosyltransferase"/>
    <property type="match status" value="1"/>
</dbReference>
<protein>
    <submittedName>
        <fullName evidence="2">Glycosyl transferase group 2 family protein</fullName>
        <ecNumber evidence="2">2.4.1.-</ecNumber>
    </submittedName>
</protein>
<name>A0A0L0WBI6_GOTPU</name>
<dbReference type="Gene3D" id="1.25.40.10">
    <property type="entry name" value="Tetratricopeptide repeat domain"/>
    <property type="match status" value="1"/>
</dbReference>
<dbReference type="STRING" id="1503.CLPU_5c02010"/>